<evidence type="ECO:0000313" key="2">
    <source>
        <dbReference type="Proteomes" id="UP000235371"/>
    </source>
</evidence>
<dbReference type="InParanoid" id="A0A2J6TAS2"/>
<organism evidence="1 2">
    <name type="scientific">Hyaloscypha bicolor E</name>
    <dbReference type="NCBI Taxonomy" id="1095630"/>
    <lineage>
        <taxon>Eukaryota</taxon>
        <taxon>Fungi</taxon>
        <taxon>Dikarya</taxon>
        <taxon>Ascomycota</taxon>
        <taxon>Pezizomycotina</taxon>
        <taxon>Leotiomycetes</taxon>
        <taxon>Helotiales</taxon>
        <taxon>Hyaloscyphaceae</taxon>
        <taxon>Hyaloscypha</taxon>
        <taxon>Hyaloscypha bicolor</taxon>
    </lineage>
</organism>
<name>A0A2J6TAS2_9HELO</name>
<sequence>MRDGYGAEAREADEATLQHRRELDVIKNEHDEKMKALDADFKEQVEAAFAKHGAWLGEVSARQKKDRGVWFRESRDSF</sequence>
<dbReference type="EMBL" id="KZ613791">
    <property type="protein sequence ID" value="PMD60101.1"/>
    <property type="molecule type" value="Genomic_DNA"/>
</dbReference>
<dbReference type="Proteomes" id="UP000235371">
    <property type="component" value="Unassembled WGS sequence"/>
</dbReference>
<gene>
    <name evidence="1" type="ORF">K444DRAFT_612739</name>
</gene>
<reference evidence="1 2" key="1">
    <citation type="submission" date="2016-04" db="EMBL/GenBank/DDBJ databases">
        <title>A degradative enzymes factory behind the ericoid mycorrhizal symbiosis.</title>
        <authorList>
            <consortium name="DOE Joint Genome Institute"/>
            <person name="Martino E."/>
            <person name="Morin E."/>
            <person name="Grelet G."/>
            <person name="Kuo A."/>
            <person name="Kohler A."/>
            <person name="Daghino S."/>
            <person name="Barry K."/>
            <person name="Choi C."/>
            <person name="Cichocki N."/>
            <person name="Clum A."/>
            <person name="Copeland A."/>
            <person name="Hainaut M."/>
            <person name="Haridas S."/>
            <person name="Labutti K."/>
            <person name="Lindquist E."/>
            <person name="Lipzen A."/>
            <person name="Khouja H.-R."/>
            <person name="Murat C."/>
            <person name="Ohm R."/>
            <person name="Olson A."/>
            <person name="Spatafora J."/>
            <person name="Veneault-Fourrey C."/>
            <person name="Henrissat B."/>
            <person name="Grigoriev I."/>
            <person name="Martin F."/>
            <person name="Perotto S."/>
        </authorList>
    </citation>
    <scope>NUCLEOTIDE SEQUENCE [LARGE SCALE GENOMIC DNA]</scope>
    <source>
        <strain evidence="1 2">E</strain>
    </source>
</reference>
<dbReference type="AlphaFoldDB" id="A0A2J6TAS2"/>
<proteinExistence type="predicted"/>
<dbReference type="GeneID" id="36588277"/>
<protein>
    <submittedName>
        <fullName evidence="1">Uncharacterized protein</fullName>
    </submittedName>
</protein>
<keyword evidence="2" id="KW-1185">Reference proteome</keyword>
<dbReference type="RefSeq" id="XP_024737005.1">
    <property type="nucleotide sequence ID" value="XM_024880200.1"/>
</dbReference>
<accession>A0A2J6TAS2</accession>
<evidence type="ECO:0000313" key="1">
    <source>
        <dbReference type="EMBL" id="PMD60101.1"/>
    </source>
</evidence>